<comment type="caution">
    <text evidence="1">The sequence shown here is derived from an EMBL/GenBank/DDBJ whole genome shotgun (WGS) entry which is preliminary data.</text>
</comment>
<reference evidence="1" key="1">
    <citation type="submission" date="2016-10" db="EMBL/GenBank/DDBJ databases">
        <authorList>
            <person name="Wang S."/>
            <person name="Zhu B."/>
        </authorList>
    </citation>
    <scope>NUCLEOTIDE SEQUENCE</scope>
    <source>
        <strain evidence="1">JCM 8580</strain>
    </source>
</reference>
<gene>
    <name evidence="1" type="ORF">BH713_14590</name>
</gene>
<sequence>MPFLFLFIGHTVNKVDYMAMGISFNIQGEGNFGISYCGSTKYLHNISKILSIYPCDMDYKKSKHQ</sequence>
<accession>A0ACC8S2L1</accession>
<organism evidence="1 2">
    <name type="scientific">Enterobacter kobei</name>
    <dbReference type="NCBI Taxonomy" id="208224"/>
    <lineage>
        <taxon>Bacteria</taxon>
        <taxon>Pseudomonadati</taxon>
        <taxon>Pseudomonadota</taxon>
        <taxon>Gammaproteobacteria</taxon>
        <taxon>Enterobacterales</taxon>
        <taxon>Enterobacteriaceae</taxon>
        <taxon>Enterobacter</taxon>
        <taxon>Enterobacter cloacae complex</taxon>
    </lineage>
</organism>
<dbReference type="Proteomes" id="UP000187000">
    <property type="component" value="Unassembled WGS sequence"/>
</dbReference>
<keyword evidence="2" id="KW-1185">Reference proteome</keyword>
<name>A0ACC8S2L1_9ENTR</name>
<protein>
    <submittedName>
        <fullName evidence="1">Uncharacterized protein</fullName>
    </submittedName>
</protein>
<evidence type="ECO:0000313" key="1">
    <source>
        <dbReference type="EMBL" id="OLR17750.1"/>
    </source>
</evidence>
<dbReference type="EMBL" id="MKXD01000003">
    <property type="protein sequence ID" value="OLR17750.1"/>
    <property type="molecule type" value="Genomic_DNA"/>
</dbReference>
<proteinExistence type="predicted"/>
<evidence type="ECO:0000313" key="2">
    <source>
        <dbReference type="Proteomes" id="UP000187000"/>
    </source>
</evidence>